<reference evidence="2" key="1">
    <citation type="submission" date="2023-10" db="EMBL/GenBank/DDBJ databases">
        <authorList>
            <person name="Chen Y."/>
            <person name="Shah S."/>
            <person name="Dougan E. K."/>
            <person name="Thang M."/>
            <person name="Chan C."/>
        </authorList>
    </citation>
    <scope>NUCLEOTIDE SEQUENCE [LARGE SCALE GENOMIC DNA]</scope>
</reference>
<proteinExistence type="predicted"/>
<comment type="caution">
    <text evidence="2">The sequence shown here is derived from an EMBL/GenBank/DDBJ whole genome shotgun (WGS) entry which is preliminary data.</text>
</comment>
<feature type="region of interest" description="Disordered" evidence="1">
    <location>
        <begin position="643"/>
        <end position="667"/>
    </location>
</feature>
<evidence type="ECO:0000313" key="3">
    <source>
        <dbReference type="Proteomes" id="UP001189429"/>
    </source>
</evidence>
<dbReference type="EMBL" id="CAUYUJ010019527">
    <property type="protein sequence ID" value="CAK0891875.1"/>
    <property type="molecule type" value="Genomic_DNA"/>
</dbReference>
<keyword evidence="3" id="KW-1185">Reference proteome</keyword>
<protein>
    <submittedName>
        <fullName evidence="2">Uncharacterized protein</fullName>
    </submittedName>
</protein>
<evidence type="ECO:0000313" key="2">
    <source>
        <dbReference type="EMBL" id="CAK0891875.1"/>
    </source>
</evidence>
<accession>A0ABN9X2B2</accession>
<sequence>MFGLCRSTPTSRATEVVGAARAGVVGAAGADVTREDVIAVQNAWAGAIKKISRIYIENGDYVQAAATAAGELYAYGKYEVLFKPTKAAQHQFRPKAEDAMSYFVGCKAVEHGYAEDGGFAINGGMGWSDCVYDNHQIDLNCHVAIAMGNYYFTCATTGEKPKVEYTFGYQRCDDGKVRIFLHHSSVPYDVSGKAADPRGHLAASTAAVTREDVIAVQKAWAGAIKQISRIYMENGDYVQAAATAAGELYAYGKYDVLFKPAKAAQHQFRPKAEDAMSYFVGCKSVEHGCAEDGGFAINGGKGWSDCVCDNHQITLNIDVAIAMGNYYFTCATTGEKSKVEYTFGYKRCDDGKVRIFLHHSSVPYDVSGKAADPKGHLAASVAAVTREDVIAVQNAWAGAIKHISRIYMENGDYVQAAATAAGELYAYGKYDVLFKPTKAAQHQFRPKAEDAMSYFVGCKSVEHGYAEDGGFAINGGMGWSDCVYDNHQIDLNCHVAIAMGNYYFTCATTGEKSKVEYTFGYQRCDDGKVRIFLHHSSVPYDVSGKAADPRGHLAASTAAVTREDAIAVQNAWAGAIKNISRIYMENGDYVQAAATAAGELYAYGKYDVLFKPTKAAVEHGYAEDGGFAINGGKGWSDCVSTPTASTTCFSSRPRPPNTSSGRRPKMPCPILSAARLSNMGTLRTEVLRSMGARAGRIACMTTTRSISMVMSPSPWATTTSPAQQLERNPKSSTPLSTNAATTARCASSCTIRPCRTRPFKRRPLVPNLIRQ</sequence>
<name>A0ABN9X2B2_9DINO</name>
<gene>
    <name evidence="2" type="ORF">PCOR1329_LOCUS71676</name>
</gene>
<feature type="compositionally biased region" description="Polar residues" evidence="1">
    <location>
        <begin position="711"/>
        <end position="735"/>
    </location>
</feature>
<dbReference type="Proteomes" id="UP001189429">
    <property type="component" value="Unassembled WGS sequence"/>
</dbReference>
<dbReference type="Gene3D" id="3.10.450.50">
    <property type="match status" value="3"/>
</dbReference>
<evidence type="ECO:0000256" key="1">
    <source>
        <dbReference type="SAM" id="MobiDB-lite"/>
    </source>
</evidence>
<organism evidence="2 3">
    <name type="scientific">Prorocentrum cordatum</name>
    <dbReference type="NCBI Taxonomy" id="2364126"/>
    <lineage>
        <taxon>Eukaryota</taxon>
        <taxon>Sar</taxon>
        <taxon>Alveolata</taxon>
        <taxon>Dinophyceae</taxon>
        <taxon>Prorocentrales</taxon>
        <taxon>Prorocentraceae</taxon>
        <taxon>Prorocentrum</taxon>
    </lineage>
</organism>
<feature type="region of interest" description="Disordered" evidence="1">
    <location>
        <begin position="711"/>
        <end position="739"/>
    </location>
</feature>